<dbReference type="AlphaFoldDB" id="C6HFW9"/>
<organism evidence="1 2">
    <name type="scientific">Ajellomyces capsulatus (strain H143)</name>
    <name type="common">Darling's disease fungus</name>
    <name type="synonym">Histoplasma capsulatum</name>
    <dbReference type="NCBI Taxonomy" id="544712"/>
    <lineage>
        <taxon>Eukaryota</taxon>
        <taxon>Fungi</taxon>
        <taxon>Dikarya</taxon>
        <taxon>Ascomycota</taxon>
        <taxon>Pezizomycotina</taxon>
        <taxon>Eurotiomycetes</taxon>
        <taxon>Eurotiomycetidae</taxon>
        <taxon>Onygenales</taxon>
        <taxon>Ajellomycetaceae</taxon>
        <taxon>Histoplasma</taxon>
    </lineage>
</organism>
<evidence type="ECO:0000313" key="2">
    <source>
        <dbReference type="Proteomes" id="UP000002624"/>
    </source>
</evidence>
<protein>
    <submittedName>
        <fullName evidence="1">Uncharacterized protein</fullName>
    </submittedName>
</protein>
<dbReference type="HOGENOM" id="CLU_2209240_0_0_1"/>
<dbReference type="Proteomes" id="UP000002624">
    <property type="component" value="Unassembled WGS sequence"/>
</dbReference>
<name>C6HFW9_AJECH</name>
<reference evidence="2" key="1">
    <citation type="submission" date="2009-05" db="EMBL/GenBank/DDBJ databases">
        <title>The genome sequence of Ajellomyces capsulatus strain H143.</title>
        <authorList>
            <person name="Champion M."/>
            <person name="Cuomo C.A."/>
            <person name="Ma L.-J."/>
            <person name="Henn M.R."/>
            <person name="Sil A."/>
            <person name="Goldman B."/>
            <person name="Young S.K."/>
            <person name="Kodira C.D."/>
            <person name="Zeng Q."/>
            <person name="Koehrsen M."/>
            <person name="Alvarado L."/>
            <person name="Berlin A.M."/>
            <person name="Borenstein D."/>
            <person name="Chen Z."/>
            <person name="Engels R."/>
            <person name="Freedman E."/>
            <person name="Gellesch M."/>
            <person name="Goldberg J."/>
            <person name="Griggs A."/>
            <person name="Gujja S."/>
            <person name="Heiman D.I."/>
            <person name="Hepburn T.A."/>
            <person name="Howarth C."/>
            <person name="Jen D."/>
            <person name="Larson L."/>
            <person name="Lewis B."/>
            <person name="Mehta T."/>
            <person name="Park D."/>
            <person name="Pearson M."/>
            <person name="Roberts A."/>
            <person name="Saif S."/>
            <person name="Shea T.D."/>
            <person name="Shenoy N."/>
            <person name="Sisk P."/>
            <person name="Stolte C."/>
            <person name="Sykes S."/>
            <person name="Walk T."/>
            <person name="White J."/>
            <person name="Yandava C."/>
            <person name="Klein B."/>
            <person name="McEwen J.G."/>
            <person name="Puccia R."/>
            <person name="Goldman G.H."/>
            <person name="Felipe M.S."/>
            <person name="Nino-Vega G."/>
            <person name="San-Blas G."/>
            <person name="Taylor J.W."/>
            <person name="Mendoza L."/>
            <person name="Galagan J.E."/>
            <person name="Nusbaum C."/>
            <person name="Birren B.W."/>
        </authorList>
    </citation>
    <scope>NUCLEOTIDE SEQUENCE [LARGE SCALE GENOMIC DNA]</scope>
    <source>
        <strain evidence="2">H143</strain>
    </source>
</reference>
<gene>
    <name evidence="1" type="ORF">HCDG_05309</name>
</gene>
<sequence>MPFTFSEISRRVLPADCTARSQEHTCHFKAGLRIDDFSNTGSGLKQATTNITNSRGKIKSRGCGCTSIISSSPHLLQVEAHGQESPGYTPSLLETLLSACNVGSLFQ</sequence>
<dbReference type="EMBL" id="GG692425">
    <property type="protein sequence ID" value="EER40720.1"/>
    <property type="molecule type" value="Genomic_DNA"/>
</dbReference>
<proteinExistence type="predicted"/>
<evidence type="ECO:0000313" key="1">
    <source>
        <dbReference type="EMBL" id="EER40720.1"/>
    </source>
</evidence>
<dbReference type="VEuPathDB" id="FungiDB:HCDG_05309"/>
<accession>C6HFW9</accession>